<gene>
    <name evidence="3" type="ORF">ACFQ1O_12580</name>
</gene>
<keyword evidence="1" id="KW-0472">Membrane</keyword>
<dbReference type="SUPFAM" id="SSF51445">
    <property type="entry name" value="(Trans)glycosidases"/>
    <property type="match status" value="1"/>
</dbReference>
<dbReference type="RefSeq" id="WP_377716389.1">
    <property type="nucleotide sequence ID" value="NZ_JBHTJM010000010.1"/>
</dbReference>
<accession>A0ABW3I4N2</accession>
<evidence type="ECO:0000256" key="1">
    <source>
        <dbReference type="SAM" id="Phobius"/>
    </source>
</evidence>
<reference evidence="4" key="1">
    <citation type="journal article" date="2019" name="Int. J. Syst. Evol. Microbiol.">
        <title>The Global Catalogue of Microorganisms (GCM) 10K type strain sequencing project: providing services to taxonomists for standard genome sequencing and annotation.</title>
        <authorList>
            <consortium name="The Broad Institute Genomics Platform"/>
            <consortium name="The Broad Institute Genome Sequencing Center for Infectious Disease"/>
            <person name="Wu L."/>
            <person name="Ma J."/>
        </authorList>
    </citation>
    <scope>NUCLEOTIDE SEQUENCE [LARGE SCALE GENOMIC DNA]</scope>
    <source>
        <strain evidence="4">CCUG 62114</strain>
    </source>
</reference>
<sequence>MFFNTKYTKRLLAIIAFVLVSLLLFGLLGKVYYEFNSGADRKPISLNITEVSDYNPKIKIDTSDLKGRRLTPILIKNIIRDYVRSWQVKQLAFKTYDHELLSDYYTDSLQVKLKDQLVNNEKKGISNEFGTLSHNLNFKLFSADGQFIYLEDNAVPQYNSIYKRDTFVVQTQSVDSYKVILLLEDGFWRVRHIQKSNSELTQNNEVHAKKINIKPIKGINYYSQKTPWFKFWENFNVNVVSKDFEKINSLGLNTIRVFIPYEQFGKGKVHIDKLEKLKLLLDIAHAKKLQVIVTFFDFYSNYEVSQYATCLSHVEQIIKEIKNHPAVIQYDIKNEPDLDFKARGNMRVLNWLNFMSYQIKQLDMSTPITIGWSNIKSAHNLKNKVDCVSFHYYDDPEALKDQYETLQKETNKPIIIQEFGKHSYNSFWFPFSQSEYSQAKYYKSMQQQFKNLNITNYLSWTLYDFPEIDTQVFGRLPHKSNPQKNYGCIDVNGKLKLSSHYLTNSESEIDVPLFKRLNWFYCFIVIVLISITIVWVLKKKL</sequence>
<dbReference type="InterPro" id="IPR017853">
    <property type="entry name" value="GH"/>
</dbReference>
<dbReference type="Pfam" id="PF02836">
    <property type="entry name" value="Glyco_hydro_2_C"/>
    <property type="match status" value="1"/>
</dbReference>
<keyword evidence="1" id="KW-1133">Transmembrane helix</keyword>
<name>A0ABW3I4N2_9FLAO</name>
<dbReference type="Proteomes" id="UP001596997">
    <property type="component" value="Unassembled WGS sequence"/>
</dbReference>
<evidence type="ECO:0000259" key="2">
    <source>
        <dbReference type="Pfam" id="PF02836"/>
    </source>
</evidence>
<dbReference type="Gene3D" id="3.20.20.80">
    <property type="entry name" value="Glycosidases"/>
    <property type="match status" value="1"/>
</dbReference>
<dbReference type="InterPro" id="IPR006103">
    <property type="entry name" value="Glyco_hydro_2_cat"/>
</dbReference>
<evidence type="ECO:0000313" key="4">
    <source>
        <dbReference type="Proteomes" id="UP001596997"/>
    </source>
</evidence>
<keyword evidence="3" id="KW-0378">Hydrolase</keyword>
<feature type="domain" description="Glycoside hydrolase family 2 catalytic" evidence="2">
    <location>
        <begin position="307"/>
        <end position="449"/>
    </location>
</feature>
<dbReference type="GO" id="GO:0016787">
    <property type="term" value="F:hydrolase activity"/>
    <property type="evidence" value="ECO:0007669"/>
    <property type="project" value="UniProtKB-KW"/>
</dbReference>
<dbReference type="EMBL" id="JBHTJM010000010">
    <property type="protein sequence ID" value="MFD0964843.1"/>
    <property type="molecule type" value="Genomic_DNA"/>
</dbReference>
<keyword evidence="1" id="KW-0812">Transmembrane</keyword>
<evidence type="ECO:0000313" key="3">
    <source>
        <dbReference type="EMBL" id="MFD0964843.1"/>
    </source>
</evidence>
<comment type="caution">
    <text evidence="3">The sequence shown here is derived from an EMBL/GenBank/DDBJ whole genome shotgun (WGS) entry which is preliminary data.</text>
</comment>
<protein>
    <submittedName>
        <fullName evidence="3">Glycoside hydrolase family 2 TIM barrel-domain containing protein</fullName>
    </submittedName>
</protein>
<proteinExistence type="predicted"/>
<organism evidence="3 4">
    <name type="scientific">Pseudofulvibacter geojedonensis</name>
    <dbReference type="NCBI Taxonomy" id="1123758"/>
    <lineage>
        <taxon>Bacteria</taxon>
        <taxon>Pseudomonadati</taxon>
        <taxon>Bacteroidota</taxon>
        <taxon>Flavobacteriia</taxon>
        <taxon>Flavobacteriales</taxon>
        <taxon>Flavobacteriaceae</taxon>
        <taxon>Pseudofulvibacter</taxon>
    </lineage>
</organism>
<keyword evidence="4" id="KW-1185">Reference proteome</keyword>
<feature type="transmembrane region" description="Helical" evidence="1">
    <location>
        <begin position="518"/>
        <end position="537"/>
    </location>
</feature>